<comment type="function">
    <text evidence="2">E1 component of the 2-oxoglutarate dehydrogenase (OGDH) complex which catalyzes the decarboxylation of 2-oxoglutarate, the first step in the conversion of 2-oxoglutarate to succinyl-CoA and CO(2).</text>
</comment>
<dbReference type="Gene3D" id="3.40.50.920">
    <property type="match status" value="1"/>
</dbReference>
<reference evidence="6 7" key="1">
    <citation type="submission" date="2019-03" db="EMBL/GenBank/DDBJ databases">
        <title>Genomic Encyclopedia of Type Strains, Phase IV (KMG-IV): sequencing the most valuable type-strain genomes for metagenomic binning, comparative biology and taxonomic classification.</title>
        <authorList>
            <person name="Goeker M."/>
        </authorList>
    </citation>
    <scope>NUCLEOTIDE SEQUENCE [LARGE SCALE GENOMIC DNA]</scope>
    <source>
        <strain evidence="6 7">DSM 103428</strain>
    </source>
</reference>
<dbReference type="PANTHER" id="PTHR43257:SF2">
    <property type="entry name" value="PYRUVATE DEHYDROGENASE E1 COMPONENT SUBUNIT BETA"/>
    <property type="match status" value="1"/>
</dbReference>
<evidence type="ECO:0000259" key="5">
    <source>
        <dbReference type="SMART" id="SM00861"/>
    </source>
</evidence>
<dbReference type="CDD" id="cd07036">
    <property type="entry name" value="TPP_PYR_E1-PDHc-beta_like"/>
    <property type="match status" value="1"/>
</dbReference>
<name>A0A4R1L833_9BACT</name>
<feature type="domain" description="Transketolase-like pyrimidine-binding" evidence="5">
    <location>
        <begin position="380"/>
        <end position="555"/>
    </location>
</feature>
<dbReference type="InterPro" id="IPR001017">
    <property type="entry name" value="DH_E1"/>
</dbReference>
<dbReference type="InterPro" id="IPR005475">
    <property type="entry name" value="Transketolase-like_Pyr-bd"/>
</dbReference>
<dbReference type="FunFam" id="3.40.50.970:FF:000001">
    <property type="entry name" value="Pyruvate dehydrogenase E1 beta subunit"/>
    <property type="match status" value="1"/>
</dbReference>
<protein>
    <submittedName>
        <fullName evidence="6">Pyruvate/2-oxoglutarate/acetoin dehydrogenase E1 component</fullName>
    </submittedName>
</protein>
<evidence type="ECO:0000313" key="7">
    <source>
        <dbReference type="Proteomes" id="UP000295210"/>
    </source>
</evidence>
<dbReference type="InterPro" id="IPR009014">
    <property type="entry name" value="Transketo_C/PFOR_II"/>
</dbReference>
<sequence>MATTAETPVSKIVLEAPAAIPLEVAASGEDLKGTSVLERPATISKEFTLNLYRKLLTLFYIEERMKVFARQGKCSFVASSRGHEVTQAGIASLLTPGHDWFFTYYRSKGTAVGIGLPLRDLFMGMLGREGDPNSGGRNMPEHFSSRALNLVSRTACTASQYLPAVGAAKAMKTEGKDAIVYVESGEGATSEGEFFEALNWAAREALPVLFVVQNNGYAISVPQRTQTASSVRRIAEGFGIHAVEIDGTSFERVYEVVPDLIKSLRDGHGPVLIEAKVVRIDPHSSSDDQRKYRSEEDIRHAAEMDPILLMEARMLESESLQRAEIERLRQEVKQEVDSAADWADAQPEPSSDNLMEHIFAEASNGSTTAQPPQYISQDPVTFIDAINHGLREELERNPRIVMWGEDIADPKGGVFGVTRGLSDAFGSRVSNSPLAEASIAGVAGGMAIAGYKPIVEIQFADYLWPAAMQLRDEIPTVRWRSKGVWTCPVVVRIAVGGYIKGGPWHSTCVESFFSHIPGWKVVFPSCAEDAKGLIKAAARSEDPVIFLEHKGLYRRMQAKTLEPDADYIVPLGCGRVRREGTDATIVTWGSSVYQALEVARDLQQQGKSIEVLDLRSIIPLDEELIYNSVRKTNRVVIAHEDSLMMGFGAEVAARIATNCIDALDAPILRVAAKDSFVPSSPTLEALILPSVADLRLAVEQILRY</sequence>
<dbReference type="PANTHER" id="PTHR43257">
    <property type="entry name" value="PYRUVATE DEHYDROGENASE E1 COMPONENT BETA SUBUNIT"/>
    <property type="match status" value="1"/>
</dbReference>
<proteinExistence type="predicted"/>
<dbReference type="RefSeq" id="WP_131995887.1">
    <property type="nucleotide sequence ID" value="NZ_SMGK01000003.1"/>
</dbReference>
<dbReference type="InterPro" id="IPR029061">
    <property type="entry name" value="THDP-binding"/>
</dbReference>
<evidence type="ECO:0000313" key="6">
    <source>
        <dbReference type="EMBL" id="TCK72499.1"/>
    </source>
</evidence>
<dbReference type="CDD" id="cd02000">
    <property type="entry name" value="TPP_E1_PDC_ADC_BCADC"/>
    <property type="match status" value="1"/>
</dbReference>
<evidence type="ECO:0000256" key="3">
    <source>
        <dbReference type="ARBA" id="ARBA00023002"/>
    </source>
</evidence>
<evidence type="ECO:0000256" key="2">
    <source>
        <dbReference type="ARBA" id="ARBA00003906"/>
    </source>
</evidence>
<evidence type="ECO:0000256" key="1">
    <source>
        <dbReference type="ARBA" id="ARBA00001964"/>
    </source>
</evidence>
<dbReference type="SUPFAM" id="SSF52922">
    <property type="entry name" value="TK C-terminal domain-like"/>
    <property type="match status" value="1"/>
</dbReference>
<dbReference type="AlphaFoldDB" id="A0A4R1L833"/>
<dbReference type="FunFam" id="3.40.50.920:FF:000001">
    <property type="entry name" value="Pyruvate dehydrogenase E1 beta subunit"/>
    <property type="match status" value="1"/>
</dbReference>
<keyword evidence="4" id="KW-0786">Thiamine pyrophosphate</keyword>
<dbReference type="GO" id="GO:0016624">
    <property type="term" value="F:oxidoreductase activity, acting on the aldehyde or oxo group of donors, disulfide as acceptor"/>
    <property type="evidence" value="ECO:0007669"/>
    <property type="project" value="InterPro"/>
</dbReference>
<dbReference type="Pfam" id="PF00676">
    <property type="entry name" value="E1_dh"/>
    <property type="match status" value="1"/>
</dbReference>
<comment type="caution">
    <text evidence="6">The sequence shown here is derived from an EMBL/GenBank/DDBJ whole genome shotgun (WGS) entry which is preliminary data.</text>
</comment>
<dbReference type="Gene3D" id="3.40.50.970">
    <property type="match status" value="2"/>
</dbReference>
<gene>
    <name evidence="6" type="ORF">C7378_2081</name>
</gene>
<dbReference type="Pfam" id="PF02780">
    <property type="entry name" value="Transketolase_C"/>
    <property type="match status" value="1"/>
</dbReference>
<dbReference type="InterPro" id="IPR033248">
    <property type="entry name" value="Transketolase_C"/>
</dbReference>
<evidence type="ECO:0000256" key="4">
    <source>
        <dbReference type="ARBA" id="ARBA00023052"/>
    </source>
</evidence>
<dbReference type="OrthoDB" id="9771835at2"/>
<organism evidence="6 7">
    <name type="scientific">Acidipila rosea</name>
    <dbReference type="NCBI Taxonomy" id="768535"/>
    <lineage>
        <taxon>Bacteria</taxon>
        <taxon>Pseudomonadati</taxon>
        <taxon>Acidobacteriota</taxon>
        <taxon>Terriglobia</taxon>
        <taxon>Terriglobales</taxon>
        <taxon>Acidobacteriaceae</taxon>
        <taxon>Acidipila</taxon>
    </lineage>
</organism>
<accession>A0A4R1L833</accession>
<keyword evidence="6" id="KW-0670">Pyruvate</keyword>
<dbReference type="SMART" id="SM00861">
    <property type="entry name" value="Transket_pyr"/>
    <property type="match status" value="1"/>
</dbReference>
<dbReference type="SUPFAM" id="SSF52518">
    <property type="entry name" value="Thiamin diphosphate-binding fold (THDP-binding)"/>
    <property type="match status" value="2"/>
</dbReference>
<comment type="cofactor">
    <cofactor evidence="1">
        <name>thiamine diphosphate</name>
        <dbReference type="ChEBI" id="CHEBI:58937"/>
    </cofactor>
</comment>
<dbReference type="Pfam" id="PF02779">
    <property type="entry name" value="Transket_pyr"/>
    <property type="match status" value="1"/>
</dbReference>
<dbReference type="Proteomes" id="UP000295210">
    <property type="component" value="Unassembled WGS sequence"/>
</dbReference>
<keyword evidence="3" id="KW-0560">Oxidoreductase</keyword>
<keyword evidence="7" id="KW-1185">Reference proteome</keyword>
<dbReference type="EMBL" id="SMGK01000003">
    <property type="protein sequence ID" value="TCK72499.1"/>
    <property type="molecule type" value="Genomic_DNA"/>
</dbReference>